<dbReference type="SUPFAM" id="SSF55486">
    <property type="entry name" value="Metalloproteases ('zincins'), catalytic domain"/>
    <property type="match status" value="1"/>
</dbReference>
<keyword evidence="2" id="KW-1185">Reference proteome</keyword>
<evidence type="ECO:0000313" key="2">
    <source>
        <dbReference type="Proteomes" id="UP001139158"/>
    </source>
</evidence>
<comment type="caution">
    <text evidence="1">The sequence shown here is derived from an EMBL/GenBank/DDBJ whole genome shotgun (WGS) entry which is preliminary data.</text>
</comment>
<dbReference type="Gene3D" id="3.30.2010.20">
    <property type="match status" value="1"/>
</dbReference>
<dbReference type="CDD" id="cd12952">
    <property type="entry name" value="MMP_ACEL2062"/>
    <property type="match status" value="1"/>
</dbReference>
<dbReference type="InterPro" id="IPR038555">
    <property type="entry name" value="Zincin_1_sf"/>
</dbReference>
<accession>A0A9X1MHJ6</accession>
<name>A0A9X1MHJ6_9MICC</name>
<sequence length="139" mass="15352">MTVHRPGPPSADYSGKVPIEMSLDDFEAAVDDALDSIPEDLAKAMNNVAVFIEDEYVPGPHEDPGTELLGLYDGTPLTERDSWWGAGSLPDRIVIFSGPLTRMCETRDELVDEIRITVIHEVAHHFGIDDARLHELGWG</sequence>
<dbReference type="InterPro" id="IPR010428">
    <property type="entry name" value="Zincin_1"/>
</dbReference>
<protein>
    <submittedName>
        <fullName evidence="1">Metallopeptidase family protein</fullName>
    </submittedName>
</protein>
<dbReference type="Proteomes" id="UP001139158">
    <property type="component" value="Unassembled WGS sequence"/>
</dbReference>
<dbReference type="RefSeq" id="WP_227896565.1">
    <property type="nucleotide sequence ID" value="NZ_CP099466.1"/>
</dbReference>
<dbReference type="AlphaFoldDB" id="A0A9X1MHJ6"/>
<organism evidence="1 2">
    <name type="scientific">Arthrobacter caoxuetaonis</name>
    <dbReference type="NCBI Taxonomy" id="2886935"/>
    <lineage>
        <taxon>Bacteria</taxon>
        <taxon>Bacillati</taxon>
        <taxon>Actinomycetota</taxon>
        <taxon>Actinomycetes</taxon>
        <taxon>Micrococcales</taxon>
        <taxon>Micrococcaceae</taxon>
        <taxon>Arthrobacter</taxon>
    </lineage>
</organism>
<dbReference type="EMBL" id="JAJFZV010000013">
    <property type="protein sequence ID" value="MCC3298699.1"/>
    <property type="molecule type" value="Genomic_DNA"/>
</dbReference>
<dbReference type="Pfam" id="PF06262">
    <property type="entry name" value="Zincin_1"/>
    <property type="match status" value="1"/>
</dbReference>
<gene>
    <name evidence="1" type="ORF">LJ757_12915</name>
</gene>
<proteinExistence type="predicted"/>
<evidence type="ECO:0000313" key="1">
    <source>
        <dbReference type="EMBL" id="MCC3298699.1"/>
    </source>
</evidence>
<reference evidence="1" key="1">
    <citation type="submission" date="2021-10" db="EMBL/GenBank/DDBJ databases">
        <title>Novel species in genus Arthrobacter.</title>
        <authorList>
            <person name="Liu Y."/>
        </authorList>
    </citation>
    <scope>NUCLEOTIDE SEQUENCE</scope>
    <source>
        <strain evidence="1">Zg-Y453</strain>
    </source>
</reference>